<dbReference type="Pfam" id="PF26557">
    <property type="entry name" value="Cullin_AB"/>
    <property type="match status" value="1"/>
</dbReference>
<evidence type="ECO:0000256" key="2">
    <source>
        <dbReference type="ARBA" id="ARBA00022499"/>
    </source>
</evidence>
<dbReference type="Gene3D" id="1.10.10.10">
    <property type="entry name" value="Winged helix-like DNA-binding domain superfamily/Winged helix DNA-binding domain"/>
    <property type="match status" value="2"/>
</dbReference>
<dbReference type="InterPro" id="IPR016159">
    <property type="entry name" value="Cullin_repeat-like_dom_sf"/>
</dbReference>
<comment type="similarity">
    <text evidence="1 5 6">Belongs to the cullin family.</text>
</comment>
<dbReference type="InterPro" id="IPR001373">
    <property type="entry name" value="Cullin_N"/>
</dbReference>
<dbReference type="EMBL" id="KN824473">
    <property type="protein sequence ID" value="KIM20116.1"/>
    <property type="molecule type" value="Genomic_DNA"/>
</dbReference>
<gene>
    <name evidence="8" type="ORF">M408DRAFT_309155</name>
</gene>
<protein>
    <recommendedName>
        <fullName evidence="7">Cullin family profile domain-containing protein</fullName>
    </recommendedName>
</protein>
<dbReference type="InterPro" id="IPR036390">
    <property type="entry name" value="WH_DNA-bd_sf"/>
</dbReference>
<feature type="domain" description="Cullin family profile" evidence="7">
    <location>
        <begin position="400"/>
        <end position="630"/>
    </location>
</feature>
<evidence type="ECO:0000313" key="8">
    <source>
        <dbReference type="EMBL" id="KIM20116.1"/>
    </source>
</evidence>
<dbReference type="Gene3D" id="4.10.1030.10">
    <property type="entry name" value="Ring Box Chain A, domain 5"/>
    <property type="match status" value="1"/>
</dbReference>
<keyword evidence="9" id="KW-1185">Reference proteome</keyword>
<dbReference type="FunFam" id="1.20.1310.10:FF:000019">
    <property type="entry name" value="Cullin 1"/>
    <property type="match status" value="1"/>
</dbReference>
<dbReference type="InterPro" id="IPR036388">
    <property type="entry name" value="WH-like_DNA-bd_sf"/>
</dbReference>
<proteinExistence type="inferred from homology"/>
<dbReference type="InterPro" id="IPR019559">
    <property type="entry name" value="Cullin_neddylation_domain"/>
</dbReference>
<name>A0A0C3ALI2_SERVB</name>
<evidence type="ECO:0000256" key="5">
    <source>
        <dbReference type="PROSITE-ProRule" id="PRU00330"/>
    </source>
</evidence>
<evidence type="ECO:0000256" key="3">
    <source>
        <dbReference type="ARBA" id="ARBA00022786"/>
    </source>
</evidence>
<organism evidence="8 9">
    <name type="scientific">Serendipita vermifera MAFF 305830</name>
    <dbReference type="NCBI Taxonomy" id="933852"/>
    <lineage>
        <taxon>Eukaryota</taxon>
        <taxon>Fungi</taxon>
        <taxon>Dikarya</taxon>
        <taxon>Basidiomycota</taxon>
        <taxon>Agaricomycotina</taxon>
        <taxon>Agaricomycetes</taxon>
        <taxon>Sebacinales</taxon>
        <taxon>Serendipitaceae</taxon>
        <taxon>Serendipita</taxon>
    </lineage>
</organism>
<evidence type="ECO:0000256" key="4">
    <source>
        <dbReference type="ARBA" id="ARBA00022843"/>
    </source>
</evidence>
<dbReference type="GO" id="GO:0031146">
    <property type="term" value="P:SCF-dependent proteasomal ubiquitin-dependent protein catabolic process"/>
    <property type="evidence" value="ECO:0007669"/>
    <property type="project" value="UniProtKB-ARBA"/>
</dbReference>
<dbReference type="HOGENOM" id="CLU_004747_6_1_1"/>
<dbReference type="Pfam" id="PF10557">
    <property type="entry name" value="Cullin_Nedd8"/>
    <property type="match status" value="1"/>
</dbReference>
<reference evidence="8 9" key="1">
    <citation type="submission" date="2014-04" db="EMBL/GenBank/DDBJ databases">
        <authorList>
            <consortium name="DOE Joint Genome Institute"/>
            <person name="Kuo A."/>
            <person name="Zuccaro A."/>
            <person name="Kohler A."/>
            <person name="Nagy L.G."/>
            <person name="Floudas D."/>
            <person name="Copeland A."/>
            <person name="Barry K.W."/>
            <person name="Cichocki N."/>
            <person name="Veneault-Fourrey C."/>
            <person name="LaButti K."/>
            <person name="Lindquist E.A."/>
            <person name="Lipzen A."/>
            <person name="Lundell T."/>
            <person name="Morin E."/>
            <person name="Murat C."/>
            <person name="Sun H."/>
            <person name="Tunlid A."/>
            <person name="Henrissat B."/>
            <person name="Grigoriev I.V."/>
            <person name="Hibbett D.S."/>
            <person name="Martin F."/>
            <person name="Nordberg H.P."/>
            <person name="Cantor M.N."/>
            <person name="Hua S.X."/>
        </authorList>
    </citation>
    <scope>NUCLEOTIDE SEQUENCE [LARGE SCALE GENOMIC DNA]</scope>
    <source>
        <strain evidence="8 9">MAFF 305830</strain>
    </source>
</reference>
<dbReference type="SUPFAM" id="SSF74788">
    <property type="entry name" value="Cullin repeat-like"/>
    <property type="match status" value="1"/>
</dbReference>
<evidence type="ECO:0000313" key="9">
    <source>
        <dbReference type="Proteomes" id="UP000054097"/>
    </source>
</evidence>
<dbReference type="FunFam" id="1.20.1310.10:FF:000029">
    <property type="entry name" value="Cullin homolog 1"/>
    <property type="match status" value="1"/>
</dbReference>
<dbReference type="InterPro" id="IPR016158">
    <property type="entry name" value="Cullin_homology"/>
</dbReference>
<keyword evidence="2" id="KW-1017">Isopeptide bond</keyword>
<dbReference type="Proteomes" id="UP000054097">
    <property type="component" value="Unassembled WGS sequence"/>
</dbReference>
<dbReference type="SUPFAM" id="SSF75632">
    <property type="entry name" value="Cullin homology domain"/>
    <property type="match status" value="1"/>
</dbReference>
<dbReference type="AlphaFoldDB" id="A0A0C3ALI2"/>
<dbReference type="GO" id="GO:0019005">
    <property type="term" value="C:SCF ubiquitin ligase complex"/>
    <property type="evidence" value="ECO:0007669"/>
    <property type="project" value="UniProtKB-ARBA"/>
</dbReference>
<dbReference type="Pfam" id="PF00888">
    <property type="entry name" value="Cullin"/>
    <property type="match status" value="1"/>
</dbReference>
<dbReference type="GO" id="GO:0031625">
    <property type="term" value="F:ubiquitin protein ligase binding"/>
    <property type="evidence" value="ECO:0007669"/>
    <property type="project" value="InterPro"/>
</dbReference>
<evidence type="ECO:0000259" key="7">
    <source>
        <dbReference type="PROSITE" id="PS50069"/>
    </source>
</evidence>
<reference evidence="9" key="2">
    <citation type="submission" date="2015-01" db="EMBL/GenBank/DDBJ databases">
        <title>Evolutionary Origins and Diversification of the Mycorrhizal Mutualists.</title>
        <authorList>
            <consortium name="DOE Joint Genome Institute"/>
            <consortium name="Mycorrhizal Genomics Consortium"/>
            <person name="Kohler A."/>
            <person name="Kuo A."/>
            <person name="Nagy L.G."/>
            <person name="Floudas D."/>
            <person name="Copeland A."/>
            <person name="Barry K.W."/>
            <person name="Cichocki N."/>
            <person name="Veneault-Fourrey C."/>
            <person name="LaButti K."/>
            <person name="Lindquist E.A."/>
            <person name="Lipzen A."/>
            <person name="Lundell T."/>
            <person name="Morin E."/>
            <person name="Murat C."/>
            <person name="Riley R."/>
            <person name="Ohm R."/>
            <person name="Sun H."/>
            <person name="Tunlid A."/>
            <person name="Henrissat B."/>
            <person name="Grigoriev I.V."/>
            <person name="Hibbett D.S."/>
            <person name="Martin F."/>
        </authorList>
    </citation>
    <scope>NUCLEOTIDE SEQUENCE [LARGE SCALE GENOMIC DNA]</scope>
    <source>
        <strain evidence="9">MAFF 305830</strain>
    </source>
</reference>
<evidence type="ECO:0000256" key="6">
    <source>
        <dbReference type="RuleBase" id="RU003829"/>
    </source>
</evidence>
<sequence length="750" mass="87217">MAATAAIRSMPPANADLHTTWAYIEEGVDHIMNRLDTGVSIAEYMNMYTVILNYCVSSRMHGDLDSSIGLGGRTGANLMGGDLYKNLVRYFASHFVNIRATSEPLFNEDLLRYYLREWNRYTTSARYLDRVFTFLNRHWIKREMDEGRRNVYLVYTLALVMWRDNFFIDLQNRNSKLSSAILKLIESERNGQTIDQSLVKNILDSFITLGLDEKDSTKTWSDVYRQYFQMSFITETDKYYKAKTQAFLSEHTIPDYLKCAEQWLREEEDRTEHVIIREHLETIWDDFQQLLDHDKDEDLQRMCAMLARIPEGLGPLHKMFEDHVNHEGQQAISKLVDKGGVNVDSLEPKVYLDAISEVCLKNQHIIQRSFKNEIGFITALDKACREFINRNAATGTSTTTFSEFLAKHVDRLLCKNHKMAGGNLDAALNQVMIVFKYVEDKDAFQTSYNIKLSNRLLHDLSTSEEAEASMISHLKDACGFAYTIKLQRMLTDISLSKDITHEFSESNKQTSDDTGGDINFKIMVLGSNFWPLKAPSYGFVIPREIVPMYEHFLRFYQSKHANRRLRWLWNYSKNELRTNYLHQSYILVTSARQMAILIQYNTIDTLMTDELTTVTGITKDLLMQILGVLVNANILTNERKDQYTLNLNFKSKKIRVNLSVLSEAEFRPERVDILKVVDEDRKYVIQATILRIMKARKTSKHQALISEVVSQLSHRFIPKVSVIKYAIEMLLEKKYMKRVEGQRDMYKYLP</sequence>
<keyword evidence="3" id="KW-0833">Ubl conjugation pathway</keyword>
<keyword evidence="4" id="KW-0832">Ubl conjugation</keyword>
<dbReference type="PANTHER" id="PTHR11932">
    <property type="entry name" value="CULLIN"/>
    <property type="match status" value="1"/>
</dbReference>
<dbReference type="OrthoDB" id="27073at2759"/>
<dbReference type="SUPFAM" id="SSF46785">
    <property type="entry name" value="Winged helix' DNA-binding domain"/>
    <property type="match status" value="1"/>
</dbReference>
<dbReference type="PROSITE" id="PS50069">
    <property type="entry name" value="CULLIN_2"/>
    <property type="match status" value="1"/>
</dbReference>
<dbReference type="Gene3D" id="1.20.1310.10">
    <property type="entry name" value="Cullin Repeats"/>
    <property type="match status" value="3"/>
</dbReference>
<dbReference type="STRING" id="933852.A0A0C3ALI2"/>
<dbReference type="InterPro" id="IPR036317">
    <property type="entry name" value="Cullin_homology_sf"/>
</dbReference>
<dbReference type="InterPro" id="IPR059120">
    <property type="entry name" value="Cullin-like_AB"/>
</dbReference>
<evidence type="ECO:0000256" key="1">
    <source>
        <dbReference type="ARBA" id="ARBA00006019"/>
    </source>
</evidence>
<dbReference type="FunFam" id="1.10.10.10:FF:000014">
    <property type="entry name" value="Cullin 1"/>
    <property type="match status" value="1"/>
</dbReference>
<dbReference type="SMART" id="SM00182">
    <property type="entry name" value="CULLIN"/>
    <property type="match status" value="1"/>
</dbReference>
<dbReference type="InterPro" id="IPR045093">
    <property type="entry name" value="Cullin"/>
</dbReference>
<dbReference type="SMART" id="SM00884">
    <property type="entry name" value="Cullin_Nedd8"/>
    <property type="match status" value="1"/>
</dbReference>
<accession>A0A0C3ALI2</accession>